<dbReference type="PANTHER" id="PTHR11430:SF133">
    <property type="entry name" value="LIPOCALIN"/>
    <property type="match status" value="1"/>
</dbReference>
<name>A0A3B1JJP0_ASTMX</name>
<reference evidence="6" key="2">
    <citation type="journal article" date="2014" name="Nat. Commun.">
        <title>The cavefish genome reveals candidate genes for eye loss.</title>
        <authorList>
            <person name="McGaugh S.E."/>
            <person name="Gross J.B."/>
            <person name="Aken B."/>
            <person name="Blin M."/>
            <person name="Borowsky R."/>
            <person name="Chalopin D."/>
            <person name="Hinaux H."/>
            <person name="Jeffery W.R."/>
            <person name="Keene A."/>
            <person name="Ma L."/>
            <person name="Minx P."/>
            <person name="Murphy D."/>
            <person name="O'Quin K.E."/>
            <person name="Retaux S."/>
            <person name="Rohner N."/>
            <person name="Searle S.M."/>
            <person name="Stahl B.A."/>
            <person name="Tabin C."/>
            <person name="Volff J.N."/>
            <person name="Yoshizawa M."/>
            <person name="Warren W.C."/>
        </authorList>
    </citation>
    <scope>NUCLEOTIDE SEQUENCE [LARGE SCALE GENOMIC DNA]</scope>
    <source>
        <strain evidence="6">female</strain>
    </source>
</reference>
<keyword evidence="6" id="KW-1185">Reference proteome</keyword>
<dbReference type="Ensembl" id="ENSAMXT00000040893.1">
    <property type="protein sequence ID" value="ENSAMXP00000041519.1"/>
    <property type="gene ID" value="ENSAMXG00000037876.1"/>
</dbReference>
<dbReference type="PANTHER" id="PTHR11430">
    <property type="entry name" value="LIPOCALIN"/>
    <property type="match status" value="1"/>
</dbReference>
<sequence>MASTKLGALGVLLCVLAVSAEVKPQDNFNLQKLEGKWYLVGFASNADWFVSRKAKMTMGTTILTPQPSGDLQMDYSNLRSDGTCWKMSHLAQKSDIPGKFVYQNQRYGTDNDMRVVDVKYDEYCLMYSFKTKEGSSYILNQMYSECPAPSEVLKKFTKFSLDQGILPENIAILPKAGTLLYYTLLYSTILYSTLIHII</sequence>
<dbReference type="InterPro" id="IPR002345">
    <property type="entry name" value="Lipocalin"/>
</dbReference>
<dbReference type="Gene3D" id="2.40.128.20">
    <property type="match status" value="1"/>
</dbReference>
<dbReference type="PRINTS" id="PR01254">
    <property type="entry name" value="PGNDSYNTHASE"/>
</dbReference>
<evidence type="ECO:0000313" key="5">
    <source>
        <dbReference type="Ensembl" id="ENSAMXP00000041519.1"/>
    </source>
</evidence>
<comment type="similarity">
    <text evidence="1 2">Belongs to the calycin superfamily. Lipocalin family.</text>
</comment>
<dbReference type="GO" id="GO:0036094">
    <property type="term" value="F:small molecule binding"/>
    <property type="evidence" value="ECO:0007669"/>
    <property type="project" value="InterPro"/>
</dbReference>
<dbReference type="InterPro" id="IPR012674">
    <property type="entry name" value="Calycin"/>
</dbReference>
<reference evidence="5" key="4">
    <citation type="submission" date="2025-09" db="UniProtKB">
        <authorList>
            <consortium name="Ensembl"/>
        </authorList>
    </citation>
    <scope>IDENTIFICATION</scope>
</reference>
<feature type="chain" id="PRO_5017364860" description="Lipocalin/cytosolic fatty-acid binding domain-containing protein" evidence="3">
    <location>
        <begin position="21"/>
        <end position="198"/>
    </location>
</feature>
<dbReference type="Pfam" id="PF00061">
    <property type="entry name" value="Lipocalin"/>
    <property type="match status" value="1"/>
</dbReference>
<reference evidence="6" key="1">
    <citation type="submission" date="2013-03" db="EMBL/GenBank/DDBJ databases">
        <authorList>
            <person name="Jeffery W."/>
            <person name="Warren W."/>
            <person name="Wilson R.K."/>
        </authorList>
    </citation>
    <scope>NUCLEOTIDE SEQUENCE</scope>
    <source>
        <strain evidence="6">female</strain>
    </source>
</reference>
<feature type="domain" description="Lipocalin/cytosolic fatty-acid binding" evidence="4">
    <location>
        <begin position="35"/>
        <end position="175"/>
    </location>
</feature>
<accession>A0A3B1JJP0</accession>
<dbReference type="Bgee" id="ENSAMXG00000037876">
    <property type="expression patterns" value="Expressed in ovary and 10 other cell types or tissues"/>
</dbReference>
<dbReference type="PROSITE" id="PS00213">
    <property type="entry name" value="LIPOCALIN"/>
    <property type="match status" value="1"/>
</dbReference>
<protein>
    <recommendedName>
        <fullName evidence="4">Lipocalin/cytosolic fatty-acid binding domain-containing protein</fullName>
    </recommendedName>
</protein>
<evidence type="ECO:0000256" key="1">
    <source>
        <dbReference type="ARBA" id="ARBA00006889"/>
    </source>
</evidence>
<proteinExistence type="inferred from homology"/>
<dbReference type="InterPro" id="IPR022272">
    <property type="entry name" value="Lipocalin_CS"/>
</dbReference>
<organism evidence="5 6">
    <name type="scientific">Astyanax mexicanus</name>
    <name type="common">Blind cave fish</name>
    <name type="synonym">Astyanax fasciatus mexicanus</name>
    <dbReference type="NCBI Taxonomy" id="7994"/>
    <lineage>
        <taxon>Eukaryota</taxon>
        <taxon>Metazoa</taxon>
        <taxon>Chordata</taxon>
        <taxon>Craniata</taxon>
        <taxon>Vertebrata</taxon>
        <taxon>Euteleostomi</taxon>
        <taxon>Actinopterygii</taxon>
        <taxon>Neopterygii</taxon>
        <taxon>Teleostei</taxon>
        <taxon>Ostariophysi</taxon>
        <taxon>Characiformes</taxon>
        <taxon>Characoidei</taxon>
        <taxon>Acestrorhamphidae</taxon>
        <taxon>Acestrorhamphinae</taxon>
        <taxon>Astyanax</taxon>
    </lineage>
</organism>
<reference evidence="5" key="3">
    <citation type="submission" date="2025-08" db="UniProtKB">
        <authorList>
            <consortium name="Ensembl"/>
        </authorList>
    </citation>
    <scope>IDENTIFICATION</scope>
</reference>
<evidence type="ECO:0000256" key="2">
    <source>
        <dbReference type="RuleBase" id="RU003695"/>
    </source>
</evidence>
<feature type="signal peptide" evidence="3">
    <location>
        <begin position="1"/>
        <end position="20"/>
    </location>
</feature>
<evidence type="ECO:0000313" key="6">
    <source>
        <dbReference type="Proteomes" id="UP000018467"/>
    </source>
</evidence>
<dbReference type="Proteomes" id="UP000018467">
    <property type="component" value="Unassembled WGS sequence"/>
</dbReference>
<dbReference type="GeneTree" id="ENSGT01010000223723"/>
<dbReference type="AlphaFoldDB" id="A0A3B1JJP0"/>
<dbReference type="InterPro" id="IPR000566">
    <property type="entry name" value="Lipocln_cytosolic_FA-bd_dom"/>
</dbReference>
<dbReference type="SUPFAM" id="SSF50814">
    <property type="entry name" value="Lipocalins"/>
    <property type="match status" value="1"/>
</dbReference>
<evidence type="ECO:0000259" key="4">
    <source>
        <dbReference type="Pfam" id="PF00061"/>
    </source>
</evidence>
<evidence type="ECO:0000256" key="3">
    <source>
        <dbReference type="SAM" id="SignalP"/>
    </source>
</evidence>
<keyword evidence="3" id="KW-0732">Signal</keyword>